<reference evidence="1" key="1">
    <citation type="submission" date="2020-04" db="EMBL/GenBank/DDBJ databases">
        <title>A chromosome-scale assembly and high-density genetic map of the yellow drum (Nibea albiflora) genome.</title>
        <authorList>
            <person name="Xu D."/>
            <person name="Zhang W."/>
            <person name="Chen R."/>
            <person name="Tan P."/>
            <person name="Wang L."/>
            <person name="Song H."/>
            <person name="Tian L."/>
            <person name="Zhu Q."/>
            <person name="Wang B."/>
        </authorList>
    </citation>
    <scope>NUCLEOTIDE SEQUENCE</scope>
    <source>
        <strain evidence="1">ZJHYS-2018</strain>
    </source>
</reference>
<protein>
    <submittedName>
        <fullName evidence="1">Uncharacterized protein</fullName>
    </submittedName>
</protein>
<organism evidence="1 2">
    <name type="scientific">Nibea albiflora</name>
    <name type="common">Yellow drum</name>
    <name type="synonym">Corvina albiflora</name>
    <dbReference type="NCBI Taxonomy" id="240163"/>
    <lineage>
        <taxon>Eukaryota</taxon>
        <taxon>Metazoa</taxon>
        <taxon>Chordata</taxon>
        <taxon>Craniata</taxon>
        <taxon>Vertebrata</taxon>
        <taxon>Euteleostomi</taxon>
        <taxon>Actinopterygii</taxon>
        <taxon>Neopterygii</taxon>
        <taxon>Teleostei</taxon>
        <taxon>Neoteleostei</taxon>
        <taxon>Acanthomorphata</taxon>
        <taxon>Eupercaria</taxon>
        <taxon>Sciaenidae</taxon>
        <taxon>Nibea</taxon>
    </lineage>
</organism>
<accession>A0ACB7EQV2</accession>
<proteinExistence type="predicted"/>
<gene>
    <name evidence="1" type="ORF">GBF38_008069</name>
</gene>
<sequence>MCSYCLVCFRASLFVLLIGDVCCIPLKGGDPGSYYGGYANAADFNQGAPSGHFSPGVAVSNQGVPMSYQPALEEPSFSQPAVHRQPATSGGSFSAPVSGHRGSSVRGNPASSMRPAPQHPGTAIQPGPREIAWAVEPPSFFSGGDSSTGPDAHVASSRPEYVSPPLPPPGPMYQGGELSQYEHNLEYGDYLSETEDQGHLPPPPPPMVMSSEQGYASSSEQGYTSEPQPQSGSWGPYPYYDYMFLTGQYPPGTVTHSSSSYEQGHDSWQDAHYVKYHYGPYNQVPEQATETFSTDLAAPPSVKAPRQPVKSAVKQ</sequence>
<name>A0ACB7EQV2_NIBAL</name>
<comment type="caution">
    <text evidence="1">The sequence shown here is derived from an EMBL/GenBank/DDBJ whole genome shotgun (WGS) entry which is preliminary data.</text>
</comment>
<evidence type="ECO:0000313" key="1">
    <source>
        <dbReference type="EMBL" id="KAG8004018.1"/>
    </source>
</evidence>
<keyword evidence="2" id="KW-1185">Reference proteome</keyword>
<dbReference type="Proteomes" id="UP000805704">
    <property type="component" value="Chromosome 3"/>
</dbReference>
<evidence type="ECO:0000313" key="2">
    <source>
        <dbReference type="Proteomes" id="UP000805704"/>
    </source>
</evidence>
<dbReference type="EMBL" id="CM024791">
    <property type="protein sequence ID" value="KAG8004018.1"/>
    <property type="molecule type" value="Genomic_DNA"/>
</dbReference>